<dbReference type="PATRIC" id="fig|742817.3.peg.2704"/>
<sequence>MKVKMIIYLACISILGACSTSGEETLLQPVTQAGFQRVTFTRANNIPYSIAVFREFNHVFLYQKTLNTGWTGNGQLTTELPIGNYQFLFALHYGQNTLLSPELFPNETPFNELKFLSQQDPDNEGLILPADELFLPETHADSIYHITASSTIKCTLQRAVCQTLLYIKRGQKTDDGHYLPIAYENNKNILQSLSSIKMNLQQTGTATTVNAVSTGQGEILSDFDLSAPDTLTTEGFAVFKGPFFFPAENNGEITARITLEPATNSPQPVLTSTVTSNLQRNQQFIITIWVTNDWNFINVEADTREMNREIEGIKDIWDDQVN</sequence>
<evidence type="ECO:0000256" key="1">
    <source>
        <dbReference type="SAM" id="SignalP"/>
    </source>
</evidence>
<gene>
    <name evidence="2" type="ORF">HMPREF9449_02526</name>
</gene>
<dbReference type="PROSITE" id="PS51257">
    <property type="entry name" value="PROKAR_LIPOPROTEIN"/>
    <property type="match status" value="1"/>
</dbReference>
<accession>H1DJU0</accession>
<comment type="caution">
    <text evidence="2">The sequence shown here is derived from an EMBL/GenBank/DDBJ whole genome shotgun (WGS) entry which is preliminary data.</text>
</comment>
<dbReference type="HOGENOM" id="CLU_862874_0_0_10"/>
<feature type="signal peptide" evidence="1">
    <location>
        <begin position="1"/>
        <end position="22"/>
    </location>
</feature>
<proteinExistence type="predicted"/>
<name>H1DJU0_9BACT</name>
<evidence type="ECO:0000313" key="3">
    <source>
        <dbReference type="Proteomes" id="UP000004892"/>
    </source>
</evidence>
<dbReference type="EMBL" id="ADMC01000027">
    <property type="protein sequence ID" value="EHP45940.1"/>
    <property type="molecule type" value="Genomic_DNA"/>
</dbReference>
<evidence type="ECO:0000313" key="2">
    <source>
        <dbReference type="EMBL" id="EHP45940.1"/>
    </source>
</evidence>
<keyword evidence="1" id="KW-0732">Signal</keyword>
<reference evidence="2 3" key="1">
    <citation type="submission" date="2012-01" db="EMBL/GenBank/DDBJ databases">
        <title>The Genome Sequence of Odoribacter laneus YIT 12061.</title>
        <authorList>
            <consortium name="The Broad Institute Genome Sequencing Platform"/>
            <person name="Earl A."/>
            <person name="Ward D."/>
            <person name="Feldgarden M."/>
            <person name="Gevers D."/>
            <person name="Morotomi M."/>
            <person name="Young S.K."/>
            <person name="Zeng Q."/>
            <person name="Gargeya S."/>
            <person name="Fitzgerald M."/>
            <person name="Haas B."/>
            <person name="Abouelleil A."/>
            <person name="Alvarado L."/>
            <person name="Arachchi H.M."/>
            <person name="Berlin A."/>
            <person name="Chapman S.B."/>
            <person name="Gearin G."/>
            <person name="Goldberg J."/>
            <person name="Griggs A."/>
            <person name="Gujja S."/>
            <person name="Hansen M."/>
            <person name="Heiman D."/>
            <person name="Howarth C."/>
            <person name="Larimer J."/>
            <person name="Lui A."/>
            <person name="MacDonald P.J.P."/>
            <person name="McCowen C."/>
            <person name="Montmayeur A."/>
            <person name="Murphy C."/>
            <person name="Neiman D."/>
            <person name="Pearson M."/>
            <person name="Priest M."/>
            <person name="Roberts A."/>
            <person name="Saif S."/>
            <person name="Shea T."/>
            <person name="Sisk P."/>
            <person name="Stolte C."/>
            <person name="Sykes S."/>
            <person name="Wortman J."/>
            <person name="Nusbaum C."/>
            <person name="Birren B."/>
        </authorList>
    </citation>
    <scope>NUCLEOTIDE SEQUENCE [LARGE SCALE GENOMIC DNA]</scope>
    <source>
        <strain evidence="2 3">YIT 12061</strain>
    </source>
</reference>
<protein>
    <recommendedName>
        <fullName evidence="4">Fimbrillin-A associated anchor proteins Mfa1 and Mfa2</fullName>
    </recommendedName>
</protein>
<evidence type="ECO:0008006" key="4">
    <source>
        <dbReference type="Google" id="ProtNLM"/>
    </source>
</evidence>
<keyword evidence="3" id="KW-1185">Reference proteome</keyword>
<dbReference type="Proteomes" id="UP000004892">
    <property type="component" value="Unassembled WGS sequence"/>
</dbReference>
<feature type="chain" id="PRO_5003549561" description="Fimbrillin-A associated anchor proteins Mfa1 and Mfa2" evidence="1">
    <location>
        <begin position="23"/>
        <end position="322"/>
    </location>
</feature>
<dbReference type="STRING" id="742817.HMPREF9449_02526"/>
<dbReference type="AlphaFoldDB" id="H1DJU0"/>
<organism evidence="2 3">
    <name type="scientific">Odoribacter laneus YIT 12061</name>
    <dbReference type="NCBI Taxonomy" id="742817"/>
    <lineage>
        <taxon>Bacteria</taxon>
        <taxon>Pseudomonadati</taxon>
        <taxon>Bacteroidota</taxon>
        <taxon>Bacteroidia</taxon>
        <taxon>Bacteroidales</taxon>
        <taxon>Odoribacteraceae</taxon>
        <taxon>Odoribacter</taxon>
    </lineage>
</organism>